<dbReference type="PANTHER" id="PTHR43133:SF8">
    <property type="entry name" value="RNA POLYMERASE SIGMA FACTOR HI_1459-RELATED"/>
    <property type="match status" value="1"/>
</dbReference>
<dbReference type="InterPro" id="IPR013249">
    <property type="entry name" value="RNA_pol_sigma70_r4_t2"/>
</dbReference>
<dbReference type="InterPro" id="IPR036388">
    <property type="entry name" value="WH-like_DNA-bd_sf"/>
</dbReference>
<dbReference type="NCBIfam" id="TIGR02937">
    <property type="entry name" value="sigma70-ECF"/>
    <property type="match status" value="1"/>
</dbReference>
<comment type="similarity">
    <text evidence="1">Belongs to the sigma-70 factor family. ECF subfamily.</text>
</comment>
<evidence type="ECO:0000313" key="8">
    <source>
        <dbReference type="EMBL" id="SNR33727.1"/>
    </source>
</evidence>
<dbReference type="GO" id="GO:0006352">
    <property type="term" value="P:DNA-templated transcription initiation"/>
    <property type="evidence" value="ECO:0007669"/>
    <property type="project" value="InterPro"/>
</dbReference>
<keyword evidence="9" id="KW-1185">Reference proteome</keyword>
<dbReference type="AlphaFoldDB" id="A0A238VHY9"/>
<gene>
    <name evidence="8" type="ORF">SAMN04488111_0496</name>
</gene>
<evidence type="ECO:0000256" key="4">
    <source>
        <dbReference type="ARBA" id="ARBA00023125"/>
    </source>
</evidence>
<sequence>MYLSMESKVIADSVLVSDYINGNEKSLELLIIRHKQRIFSFILSKVLDREIAEDIFQDAFIKVINTLKKGGYNEEGKFLPWVMRISHNLVIDHFRRNKRIPTFKNTDDFDIFTVISDEVLNVEKQLIKDQILEDIRGLIVELPEDQKEVLIMRMYKDMSFKEIAENTDVSINTALGRMRYALINLRKLIEKHNIILVN</sequence>
<dbReference type="GO" id="GO:0003677">
    <property type="term" value="F:DNA binding"/>
    <property type="evidence" value="ECO:0007669"/>
    <property type="project" value="UniProtKB-KW"/>
</dbReference>
<dbReference type="Pfam" id="PF04542">
    <property type="entry name" value="Sigma70_r2"/>
    <property type="match status" value="1"/>
</dbReference>
<dbReference type="Proteomes" id="UP000198412">
    <property type="component" value="Unassembled WGS sequence"/>
</dbReference>
<dbReference type="EMBL" id="FZNX01000001">
    <property type="protein sequence ID" value="SNR33727.1"/>
    <property type="molecule type" value="Genomic_DNA"/>
</dbReference>
<dbReference type="InterPro" id="IPR013325">
    <property type="entry name" value="RNA_pol_sigma_r2"/>
</dbReference>
<keyword evidence="3" id="KW-0731">Sigma factor</keyword>
<accession>A0A238VHY9</accession>
<dbReference type="InterPro" id="IPR007627">
    <property type="entry name" value="RNA_pol_sigma70_r2"/>
</dbReference>
<dbReference type="SUPFAM" id="SSF88659">
    <property type="entry name" value="Sigma3 and sigma4 domains of RNA polymerase sigma factors"/>
    <property type="match status" value="1"/>
</dbReference>
<feature type="domain" description="RNA polymerase sigma factor 70 region 4 type 2" evidence="7">
    <location>
        <begin position="133"/>
        <end position="173"/>
    </location>
</feature>
<protein>
    <submittedName>
        <fullName evidence="8">RNA polymerase, sigma subunit, ECF family</fullName>
    </submittedName>
</protein>
<proteinExistence type="inferred from homology"/>
<reference evidence="9" key="1">
    <citation type="submission" date="2017-06" db="EMBL/GenBank/DDBJ databases">
        <authorList>
            <person name="Varghese N."/>
            <person name="Submissions S."/>
        </authorList>
    </citation>
    <scope>NUCLEOTIDE SEQUENCE [LARGE SCALE GENOMIC DNA]</scope>
    <source>
        <strain evidence="9">DSM 27993</strain>
    </source>
</reference>
<dbReference type="SUPFAM" id="SSF88946">
    <property type="entry name" value="Sigma2 domain of RNA polymerase sigma factors"/>
    <property type="match status" value="1"/>
</dbReference>
<keyword evidence="2" id="KW-0805">Transcription regulation</keyword>
<evidence type="ECO:0000256" key="3">
    <source>
        <dbReference type="ARBA" id="ARBA00023082"/>
    </source>
</evidence>
<dbReference type="GO" id="GO:0016987">
    <property type="term" value="F:sigma factor activity"/>
    <property type="evidence" value="ECO:0007669"/>
    <property type="project" value="UniProtKB-KW"/>
</dbReference>
<dbReference type="InterPro" id="IPR039425">
    <property type="entry name" value="RNA_pol_sigma-70-like"/>
</dbReference>
<evidence type="ECO:0000256" key="1">
    <source>
        <dbReference type="ARBA" id="ARBA00010641"/>
    </source>
</evidence>
<dbReference type="CDD" id="cd06171">
    <property type="entry name" value="Sigma70_r4"/>
    <property type="match status" value="1"/>
</dbReference>
<evidence type="ECO:0000256" key="2">
    <source>
        <dbReference type="ARBA" id="ARBA00023015"/>
    </source>
</evidence>
<dbReference type="PANTHER" id="PTHR43133">
    <property type="entry name" value="RNA POLYMERASE ECF-TYPE SIGMA FACTO"/>
    <property type="match status" value="1"/>
</dbReference>
<dbReference type="Gene3D" id="1.10.10.10">
    <property type="entry name" value="Winged helix-like DNA-binding domain superfamily/Winged helix DNA-binding domain"/>
    <property type="match status" value="1"/>
</dbReference>
<dbReference type="Pfam" id="PF08281">
    <property type="entry name" value="Sigma70_r4_2"/>
    <property type="match status" value="1"/>
</dbReference>
<evidence type="ECO:0000259" key="6">
    <source>
        <dbReference type="Pfam" id="PF04542"/>
    </source>
</evidence>
<organism evidence="8 9">
    <name type="scientific">Lutibacter flavus</name>
    <dbReference type="NCBI Taxonomy" id="691689"/>
    <lineage>
        <taxon>Bacteria</taxon>
        <taxon>Pseudomonadati</taxon>
        <taxon>Bacteroidota</taxon>
        <taxon>Flavobacteriia</taxon>
        <taxon>Flavobacteriales</taxon>
        <taxon>Flavobacteriaceae</taxon>
        <taxon>Lutibacter</taxon>
    </lineage>
</organism>
<dbReference type="InterPro" id="IPR013324">
    <property type="entry name" value="RNA_pol_sigma_r3/r4-like"/>
</dbReference>
<name>A0A238VHY9_9FLAO</name>
<dbReference type="Gene3D" id="1.10.1740.10">
    <property type="match status" value="1"/>
</dbReference>
<keyword evidence="5" id="KW-0804">Transcription</keyword>
<evidence type="ECO:0000313" key="9">
    <source>
        <dbReference type="Proteomes" id="UP000198412"/>
    </source>
</evidence>
<evidence type="ECO:0000259" key="7">
    <source>
        <dbReference type="Pfam" id="PF08281"/>
    </source>
</evidence>
<dbReference type="InterPro" id="IPR014284">
    <property type="entry name" value="RNA_pol_sigma-70_dom"/>
</dbReference>
<feature type="domain" description="RNA polymerase sigma-70 region 2" evidence="6">
    <location>
        <begin position="30"/>
        <end position="99"/>
    </location>
</feature>
<evidence type="ECO:0000256" key="5">
    <source>
        <dbReference type="ARBA" id="ARBA00023163"/>
    </source>
</evidence>
<keyword evidence="4" id="KW-0238">DNA-binding</keyword>